<gene>
    <name evidence="2" type="ORF">KC01_LOCUS29730</name>
</gene>
<feature type="compositionally biased region" description="Polar residues" evidence="1">
    <location>
        <begin position="228"/>
        <end position="240"/>
    </location>
</feature>
<name>A0AAV2LL39_KNICA</name>
<evidence type="ECO:0000313" key="3">
    <source>
        <dbReference type="Proteomes" id="UP001497482"/>
    </source>
</evidence>
<reference evidence="2 3" key="1">
    <citation type="submission" date="2024-04" db="EMBL/GenBank/DDBJ databases">
        <authorList>
            <person name="Waldvogel A.-M."/>
            <person name="Schoenle A."/>
        </authorList>
    </citation>
    <scope>NUCLEOTIDE SEQUENCE [LARGE SCALE GENOMIC DNA]</scope>
</reference>
<sequence length="240" mass="26232">MSSTLRDSLASAIHGAFEVAVEIAVLEVTKLVSAAAGDVCDKMRQENQTLKEELQKAQSIIQSVFASSGNLPSKSPHYESNRTDTGIYPGVKVESDADQACMDAPHLVKIKLEKSEDESNASNNMVDSIKEEAVSKMLEEWTPAGSHFESDEQNAILSAQGHPSNMESSSVNVSHLPVHVTDQEHQPLRFHEGPVLHNQETAKSCLREQNARLRPLTRPPGAGRTGPLTVQRNNRFSGRL</sequence>
<dbReference type="AlphaFoldDB" id="A0AAV2LL39"/>
<dbReference type="Proteomes" id="UP001497482">
    <property type="component" value="Chromosome 3"/>
</dbReference>
<dbReference type="EMBL" id="OZ035825">
    <property type="protein sequence ID" value="CAL1601855.1"/>
    <property type="molecule type" value="Genomic_DNA"/>
</dbReference>
<proteinExistence type="predicted"/>
<evidence type="ECO:0000256" key="1">
    <source>
        <dbReference type="SAM" id="MobiDB-lite"/>
    </source>
</evidence>
<organism evidence="2 3">
    <name type="scientific">Knipowitschia caucasica</name>
    <name type="common">Caucasian dwarf goby</name>
    <name type="synonym">Pomatoschistus caucasicus</name>
    <dbReference type="NCBI Taxonomy" id="637954"/>
    <lineage>
        <taxon>Eukaryota</taxon>
        <taxon>Metazoa</taxon>
        <taxon>Chordata</taxon>
        <taxon>Craniata</taxon>
        <taxon>Vertebrata</taxon>
        <taxon>Euteleostomi</taxon>
        <taxon>Actinopterygii</taxon>
        <taxon>Neopterygii</taxon>
        <taxon>Teleostei</taxon>
        <taxon>Neoteleostei</taxon>
        <taxon>Acanthomorphata</taxon>
        <taxon>Gobiaria</taxon>
        <taxon>Gobiiformes</taxon>
        <taxon>Gobioidei</taxon>
        <taxon>Gobiidae</taxon>
        <taxon>Gobiinae</taxon>
        <taxon>Knipowitschia</taxon>
    </lineage>
</organism>
<accession>A0AAV2LL39</accession>
<feature type="region of interest" description="Disordered" evidence="1">
    <location>
        <begin position="215"/>
        <end position="240"/>
    </location>
</feature>
<protein>
    <submittedName>
        <fullName evidence="2">Uncharacterized protein</fullName>
    </submittedName>
</protein>
<evidence type="ECO:0000313" key="2">
    <source>
        <dbReference type="EMBL" id="CAL1601855.1"/>
    </source>
</evidence>
<keyword evidence="3" id="KW-1185">Reference proteome</keyword>